<name>A0A1M5L1Y2_9ACTN</name>
<protein>
    <submittedName>
        <fullName evidence="2">MarR family protein</fullName>
    </submittedName>
</protein>
<dbReference type="SMART" id="SM00347">
    <property type="entry name" value="HTH_MARR"/>
    <property type="match status" value="1"/>
</dbReference>
<dbReference type="Pfam" id="PF12802">
    <property type="entry name" value="MarR_2"/>
    <property type="match status" value="1"/>
</dbReference>
<dbReference type="InterPro" id="IPR000835">
    <property type="entry name" value="HTH_MarR-typ"/>
</dbReference>
<evidence type="ECO:0000259" key="1">
    <source>
        <dbReference type="SMART" id="SM00347"/>
    </source>
</evidence>
<accession>A0A1M5L1Y2</accession>
<organism evidence="2 3">
    <name type="scientific">Jatrophihabitans endophyticus</name>
    <dbReference type="NCBI Taxonomy" id="1206085"/>
    <lineage>
        <taxon>Bacteria</taxon>
        <taxon>Bacillati</taxon>
        <taxon>Actinomycetota</taxon>
        <taxon>Actinomycetes</taxon>
        <taxon>Jatrophihabitantales</taxon>
        <taxon>Jatrophihabitantaceae</taxon>
        <taxon>Jatrophihabitans</taxon>
    </lineage>
</organism>
<dbReference type="EMBL" id="FQVU01000003">
    <property type="protein sequence ID" value="SHG59037.1"/>
    <property type="molecule type" value="Genomic_DNA"/>
</dbReference>
<dbReference type="GO" id="GO:0003700">
    <property type="term" value="F:DNA-binding transcription factor activity"/>
    <property type="evidence" value="ECO:0007669"/>
    <property type="project" value="InterPro"/>
</dbReference>
<dbReference type="InterPro" id="IPR036390">
    <property type="entry name" value="WH_DNA-bd_sf"/>
</dbReference>
<reference evidence="2 3" key="1">
    <citation type="submission" date="2016-11" db="EMBL/GenBank/DDBJ databases">
        <authorList>
            <person name="Jaros S."/>
            <person name="Januszkiewicz K."/>
            <person name="Wedrychowicz H."/>
        </authorList>
    </citation>
    <scope>NUCLEOTIDE SEQUENCE [LARGE SCALE GENOMIC DNA]</scope>
    <source>
        <strain evidence="2 3">DSM 45627</strain>
    </source>
</reference>
<dbReference type="AlphaFoldDB" id="A0A1M5L1Y2"/>
<dbReference type="RefSeq" id="WP_073390341.1">
    <property type="nucleotide sequence ID" value="NZ_FQVU01000003.1"/>
</dbReference>
<sequence>MTFDPAGDAALGDLADLILDVGRLIRSRTPTGQGLVALTDTERTVMRVVDLYPGCAPSDIARRARLQRTNVSTALRSLEDKGMVARDHTGRRGVAVTPTPRARGNLQTLRTLWAAELAAALGADRTGVAGCAAVLTRLERRLIDDD</sequence>
<feature type="domain" description="HTH marR-type" evidence="1">
    <location>
        <begin position="38"/>
        <end position="126"/>
    </location>
</feature>
<evidence type="ECO:0000313" key="3">
    <source>
        <dbReference type="Proteomes" id="UP000186132"/>
    </source>
</evidence>
<gene>
    <name evidence="2" type="ORF">SAMN05443575_2326</name>
</gene>
<proteinExistence type="predicted"/>
<keyword evidence="3" id="KW-1185">Reference proteome</keyword>
<dbReference type="SUPFAM" id="SSF46785">
    <property type="entry name" value="Winged helix' DNA-binding domain"/>
    <property type="match status" value="1"/>
</dbReference>
<dbReference type="Proteomes" id="UP000186132">
    <property type="component" value="Unassembled WGS sequence"/>
</dbReference>
<dbReference type="Gene3D" id="1.10.10.10">
    <property type="entry name" value="Winged helix-like DNA-binding domain superfamily/Winged helix DNA-binding domain"/>
    <property type="match status" value="1"/>
</dbReference>
<dbReference type="OrthoDB" id="5506299at2"/>
<dbReference type="InterPro" id="IPR036388">
    <property type="entry name" value="WH-like_DNA-bd_sf"/>
</dbReference>
<evidence type="ECO:0000313" key="2">
    <source>
        <dbReference type="EMBL" id="SHG59037.1"/>
    </source>
</evidence>